<feature type="signal peptide" evidence="4">
    <location>
        <begin position="1"/>
        <end position="21"/>
    </location>
</feature>
<feature type="chain" id="PRO_5043416126" description="ZP domain-containing protein" evidence="4">
    <location>
        <begin position="22"/>
        <end position="769"/>
    </location>
</feature>
<feature type="domain" description="ZP" evidence="5">
    <location>
        <begin position="381"/>
        <end position="626"/>
    </location>
</feature>
<feature type="transmembrane region" description="Helical" evidence="3">
    <location>
        <begin position="730"/>
        <end position="754"/>
    </location>
</feature>
<dbReference type="InterPro" id="IPR042235">
    <property type="entry name" value="ZP-C_dom"/>
</dbReference>
<name>A0AAV2LV96_KNICA</name>
<dbReference type="Gene3D" id="2.60.40.3210">
    <property type="entry name" value="Zona pellucida, ZP-N domain"/>
    <property type="match status" value="1"/>
</dbReference>
<evidence type="ECO:0000256" key="1">
    <source>
        <dbReference type="ARBA" id="ARBA00022729"/>
    </source>
</evidence>
<dbReference type="SMART" id="SM00241">
    <property type="entry name" value="ZP"/>
    <property type="match status" value="1"/>
</dbReference>
<dbReference type="Gene3D" id="2.60.40.4100">
    <property type="entry name" value="Zona pellucida, ZP-C domain"/>
    <property type="match status" value="1"/>
</dbReference>
<evidence type="ECO:0000313" key="7">
    <source>
        <dbReference type="Proteomes" id="UP001497482"/>
    </source>
</evidence>
<gene>
    <name evidence="6" type="ORF">KC01_LOCUS31923</name>
</gene>
<reference evidence="6 7" key="1">
    <citation type="submission" date="2024-04" db="EMBL/GenBank/DDBJ databases">
        <authorList>
            <person name="Waldvogel A.-M."/>
            <person name="Schoenle A."/>
        </authorList>
    </citation>
    <scope>NUCLEOTIDE SEQUENCE [LARGE SCALE GENOMIC DNA]</scope>
</reference>
<evidence type="ECO:0000259" key="5">
    <source>
        <dbReference type="PROSITE" id="PS51034"/>
    </source>
</evidence>
<evidence type="ECO:0000313" key="6">
    <source>
        <dbReference type="EMBL" id="CAL1604407.1"/>
    </source>
</evidence>
<keyword evidence="1 4" id="KW-0732">Signal</keyword>
<dbReference type="Proteomes" id="UP001497482">
    <property type="component" value="Chromosome 4"/>
</dbReference>
<dbReference type="InterPro" id="IPR055355">
    <property type="entry name" value="ZP-C"/>
</dbReference>
<evidence type="ECO:0000256" key="3">
    <source>
        <dbReference type="SAM" id="Phobius"/>
    </source>
</evidence>
<sequence>MEASAQLLFLIAAFFMQGIYAQDFYGHSLTFLPPQRNLDGTTLVGVVSRDNGRLSCPAPLEYTCGDSGVCTNIDADTATVTTNDGTGQQRWCQSEQDTSITVTTGAKSLSLSSKGCCWLSNVENVKDWSAVAQMDLGQRSDTFSINHCPVSATVSSMRVPQNCFSKVSLLAHDPDGDEVKCSLTSTTPTNIVLDENKCVLSSTGALSTGVHVFEVLLEDFPIKNIDLNYPDGKVVQLNVSNPNLSSLCSVKLLFSIEVLPPLPSCELGHVQPMFLSKTPSQGSLLYASGGKTITIVIEAQAQHNSIKDFQVSGPRNMTKVFSDHPLGKAAVTLSWTPHHQDLYRHVPICFTAETDETQSEMRCAVIVVTKSTITQGNAIVKCQADRMTVSLEKASVPGIDENFLKLLDPSCSLTFNSTHIMGAMTYSTCGTKVEDKGDFIVFFNEIDSFELPTEIITRRRKVKLGFSCQFPKFLSISTHYNVHTNDYIFTESTFGSFQYAFEIYKDAQFTEKVQPNEYPVEIELFQNLYMCIRATSELQNVKMFVESCRGTPDENPDNTLFYDLTKDGCSKDETFNVAKSTDDTYCFQVQSFKFNGNNDQVYITCSVILCDKDSPFSRCAQGCVENANQARRRRRRSLSKETEDHRITQGPFIFQNADSLLSSDSMALIADAELKPTPLPTTAISKRVKLTEPGQSWLDRSSESGDVVYVEDDDVEDDFLEIREILASHWITAVFATSFFLAIITMVFLVCYFTKKRRAEDRKMLLESE</sequence>
<protein>
    <recommendedName>
        <fullName evidence="5">ZP domain-containing protein</fullName>
    </recommendedName>
</protein>
<dbReference type="Pfam" id="PF00100">
    <property type="entry name" value="Zona_pellucida"/>
    <property type="match status" value="1"/>
</dbReference>
<dbReference type="AlphaFoldDB" id="A0AAV2LV96"/>
<dbReference type="PROSITE" id="PS51034">
    <property type="entry name" value="ZP_2"/>
    <property type="match status" value="1"/>
</dbReference>
<accession>A0AAV2LV96</accession>
<dbReference type="PANTHER" id="PTHR14002:SF59">
    <property type="entry name" value="CUB AND ZONA PELLUCIDA-LIKE DOMAIN-CONTAINING PROTEIN 1-RELATED"/>
    <property type="match status" value="1"/>
</dbReference>
<keyword evidence="3" id="KW-0472">Membrane</keyword>
<proteinExistence type="predicted"/>
<keyword evidence="7" id="KW-1185">Reference proteome</keyword>
<dbReference type="EMBL" id="OZ035826">
    <property type="protein sequence ID" value="CAL1604407.1"/>
    <property type="molecule type" value="Genomic_DNA"/>
</dbReference>
<dbReference type="Pfam" id="PF23344">
    <property type="entry name" value="ZP-N"/>
    <property type="match status" value="1"/>
</dbReference>
<evidence type="ECO:0000256" key="2">
    <source>
        <dbReference type="ARBA" id="ARBA00023157"/>
    </source>
</evidence>
<organism evidence="6 7">
    <name type="scientific">Knipowitschia caucasica</name>
    <name type="common">Caucasian dwarf goby</name>
    <name type="synonym">Pomatoschistus caucasicus</name>
    <dbReference type="NCBI Taxonomy" id="637954"/>
    <lineage>
        <taxon>Eukaryota</taxon>
        <taxon>Metazoa</taxon>
        <taxon>Chordata</taxon>
        <taxon>Craniata</taxon>
        <taxon>Vertebrata</taxon>
        <taxon>Euteleostomi</taxon>
        <taxon>Actinopterygii</taxon>
        <taxon>Neopterygii</taxon>
        <taxon>Teleostei</taxon>
        <taxon>Neoteleostei</taxon>
        <taxon>Acanthomorphata</taxon>
        <taxon>Gobiaria</taxon>
        <taxon>Gobiiformes</taxon>
        <taxon>Gobioidei</taxon>
        <taxon>Gobiidae</taxon>
        <taxon>Gobiinae</taxon>
        <taxon>Knipowitschia</taxon>
    </lineage>
</organism>
<keyword evidence="3" id="KW-0812">Transmembrane</keyword>
<keyword evidence="3" id="KW-1133">Transmembrane helix</keyword>
<dbReference type="InterPro" id="IPR001507">
    <property type="entry name" value="ZP_dom"/>
</dbReference>
<keyword evidence="2" id="KW-1015">Disulfide bond</keyword>
<evidence type="ECO:0000256" key="4">
    <source>
        <dbReference type="SAM" id="SignalP"/>
    </source>
</evidence>
<dbReference type="PANTHER" id="PTHR14002">
    <property type="entry name" value="ENDOGLIN/TGF-BETA RECEPTOR TYPE III"/>
    <property type="match status" value="1"/>
</dbReference>
<dbReference type="InterPro" id="IPR055356">
    <property type="entry name" value="ZP-N"/>
</dbReference>